<organism evidence="2">
    <name type="scientific">viral metagenome</name>
    <dbReference type="NCBI Taxonomy" id="1070528"/>
    <lineage>
        <taxon>unclassified sequences</taxon>
        <taxon>metagenomes</taxon>
        <taxon>organismal metagenomes</taxon>
    </lineage>
</organism>
<accession>A0A6M3XWX6</accession>
<dbReference type="EMBL" id="MT142075">
    <property type="protein sequence ID" value="QJA74117.1"/>
    <property type="molecule type" value="Genomic_DNA"/>
</dbReference>
<dbReference type="EMBL" id="MT144877">
    <property type="protein sequence ID" value="QJI00806.1"/>
    <property type="molecule type" value="Genomic_DNA"/>
</dbReference>
<protein>
    <submittedName>
        <fullName evidence="2">Uncharacterized protein</fullName>
    </submittedName>
</protein>
<evidence type="ECO:0000313" key="1">
    <source>
        <dbReference type="EMBL" id="QJA74117.1"/>
    </source>
</evidence>
<dbReference type="AlphaFoldDB" id="A0A6M3XWX6"/>
<evidence type="ECO:0000313" key="2">
    <source>
        <dbReference type="EMBL" id="QJI00806.1"/>
    </source>
</evidence>
<proteinExistence type="predicted"/>
<sequence length="108" mass="12256">MKKFNKFKDAGLLHENYGIGEAAKSKKTATEYSRISIKTKNFPYLQKKSVGDECVVLIKVKKVAESIPDKYDPDKDTKITLEVISIAEPNESDDYEEIVHGGYKDMHD</sequence>
<reference evidence="2" key="1">
    <citation type="submission" date="2020-03" db="EMBL/GenBank/DDBJ databases">
        <title>The deep terrestrial virosphere.</title>
        <authorList>
            <person name="Holmfeldt K."/>
            <person name="Nilsson E."/>
            <person name="Simone D."/>
            <person name="Lopez-Fernandez M."/>
            <person name="Wu X."/>
            <person name="de Brujin I."/>
            <person name="Lundin D."/>
            <person name="Andersson A."/>
            <person name="Bertilsson S."/>
            <person name="Dopson M."/>
        </authorList>
    </citation>
    <scope>NUCLEOTIDE SEQUENCE</scope>
    <source>
        <strain evidence="1">MM415A02093</strain>
        <strain evidence="2">TM448B02119</strain>
    </source>
</reference>
<name>A0A6M3XWX6_9ZZZZ</name>
<gene>
    <name evidence="1" type="ORF">MM415A02093_0010</name>
    <name evidence="2" type="ORF">TM448B02119_0007</name>
</gene>